<dbReference type="Proteomes" id="UP001144256">
    <property type="component" value="Unassembled WGS sequence"/>
</dbReference>
<evidence type="ECO:0000313" key="5">
    <source>
        <dbReference type="Proteomes" id="UP001144256"/>
    </source>
</evidence>
<dbReference type="InterPro" id="IPR050923">
    <property type="entry name" value="Cell_Proc_Reg/RNA_Proc"/>
</dbReference>
<accession>A0A9W5YES7</accession>
<dbReference type="InterPro" id="IPR000253">
    <property type="entry name" value="FHA_dom"/>
</dbReference>
<keyword evidence="2" id="KW-1133">Transmembrane helix</keyword>
<dbReference type="Pfam" id="PF00498">
    <property type="entry name" value="FHA"/>
    <property type="match status" value="1"/>
</dbReference>
<protein>
    <submittedName>
        <fullName evidence="4">Phosphopeptide-binding protein</fullName>
    </submittedName>
</protein>
<dbReference type="Pfam" id="PF19909">
    <property type="entry name" value="DUF6382"/>
    <property type="match status" value="1"/>
</dbReference>
<proteinExistence type="predicted"/>
<evidence type="ECO:0000259" key="3">
    <source>
        <dbReference type="PROSITE" id="PS50006"/>
    </source>
</evidence>
<dbReference type="Gene3D" id="2.60.200.20">
    <property type="match status" value="1"/>
</dbReference>
<feature type="transmembrane region" description="Helical" evidence="2">
    <location>
        <begin position="326"/>
        <end position="345"/>
    </location>
</feature>
<gene>
    <name evidence="4" type="ORF">SH1V18_31040</name>
</gene>
<keyword evidence="5" id="KW-1185">Reference proteome</keyword>
<feature type="domain" description="FHA" evidence="3">
    <location>
        <begin position="469"/>
        <end position="519"/>
    </location>
</feature>
<dbReference type="RefSeq" id="WP_281816958.1">
    <property type="nucleotide sequence ID" value="NZ_BRLB01000010.1"/>
</dbReference>
<dbReference type="PANTHER" id="PTHR23308">
    <property type="entry name" value="NUCLEAR INHIBITOR OF PROTEIN PHOSPHATASE-1"/>
    <property type="match status" value="1"/>
</dbReference>
<dbReference type="InterPro" id="IPR008984">
    <property type="entry name" value="SMAD_FHA_dom_sf"/>
</dbReference>
<comment type="caution">
    <text evidence="4">The sequence shown here is derived from an EMBL/GenBank/DDBJ whole genome shotgun (WGS) entry which is preliminary data.</text>
</comment>
<dbReference type="AlphaFoldDB" id="A0A9W5YES7"/>
<evidence type="ECO:0000313" key="4">
    <source>
        <dbReference type="EMBL" id="GKX30624.1"/>
    </source>
</evidence>
<sequence>MNHNITYQRDAINSYLVMKKEDATNIENYEVEMLERNSLDSFLDISIRTFNAEKELYYNITSKQQLDEILERKKLNSNELVQFFNTLVNIVKNCEKYFLDSNKILLQPNMIYIDLNGFKPSFVYVPFDNNDKIIIDDIINLTNFLFDKIDQEDVNAVMIMHKIMTSCKQPDFNINKIQSIVNEKKTKTVIKTKSHNIDNKIIHKDNNENNKEDNEIISKLIEQNKKREKANKVNNNIVKEDNEVINKKADSNINKKLSSISKYINKSNRVKKQKENIKEKNKKSMELNKVSNYLSYIVLATIQIITIVLFLIIMKSNILYSDVTGKIKIESLLASICMLIAIDLYSSKKAFDYMKAQDNNSKESKDKNVKKKTEDVKQFDNPFKDSHKNRCHLFNEPLVVSDKEVFTKDKTVIETDTMELEDASAHEDDNSDEDETICLKDFIHTDLEIEPYLINEDTQDKIIIDNNPFLIGKLESHVDYIISNSSVSRIHCKIIKDQNDYYIIDLNSKNGTFLNQERLGGNKKYKLDNGMTITISNCEYIFRKDM</sequence>
<organism evidence="4 5">
    <name type="scientific">Vallitalea longa</name>
    <dbReference type="NCBI Taxonomy" id="2936439"/>
    <lineage>
        <taxon>Bacteria</taxon>
        <taxon>Bacillati</taxon>
        <taxon>Bacillota</taxon>
        <taxon>Clostridia</taxon>
        <taxon>Lachnospirales</taxon>
        <taxon>Vallitaleaceae</taxon>
        <taxon>Vallitalea</taxon>
    </lineage>
</organism>
<reference evidence="4" key="1">
    <citation type="submission" date="2022-06" db="EMBL/GenBank/DDBJ databases">
        <title>Vallitalea longa sp. nov., an anaerobic bacterium isolated from marine sediment.</title>
        <authorList>
            <person name="Hirano S."/>
            <person name="Terahara T."/>
            <person name="Mori K."/>
            <person name="Hamada M."/>
            <person name="Matsumoto R."/>
            <person name="Kobayashi T."/>
        </authorList>
    </citation>
    <scope>NUCLEOTIDE SEQUENCE</scope>
    <source>
        <strain evidence="4">SH18-1</strain>
    </source>
</reference>
<keyword evidence="2" id="KW-0472">Membrane</keyword>
<evidence type="ECO:0000256" key="1">
    <source>
        <dbReference type="SAM" id="Coils"/>
    </source>
</evidence>
<dbReference type="InterPro" id="IPR045962">
    <property type="entry name" value="DUF6382"/>
</dbReference>
<dbReference type="EMBL" id="BRLB01000010">
    <property type="protein sequence ID" value="GKX30624.1"/>
    <property type="molecule type" value="Genomic_DNA"/>
</dbReference>
<dbReference type="SMART" id="SM00240">
    <property type="entry name" value="FHA"/>
    <property type="match status" value="1"/>
</dbReference>
<dbReference type="SUPFAM" id="SSF49879">
    <property type="entry name" value="SMAD/FHA domain"/>
    <property type="match status" value="1"/>
</dbReference>
<feature type="coiled-coil region" evidence="1">
    <location>
        <begin position="260"/>
        <end position="290"/>
    </location>
</feature>
<dbReference type="CDD" id="cd00060">
    <property type="entry name" value="FHA"/>
    <property type="match status" value="1"/>
</dbReference>
<keyword evidence="1" id="KW-0175">Coiled coil</keyword>
<name>A0A9W5YES7_9FIRM</name>
<feature type="transmembrane region" description="Helical" evidence="2">
    <location>
        <begin position="293"/>
        <end position="314"/>
    </location>
</feature>
<evidence type="ECO:0000256" key="2">
    <source>
        <dbReference type="SAM" id="Phobius"/>
    </source>
</evidence>
<keyword evidence="2" id="KW-0812">Transmembrane</keyword>
<dbReference type="PROSITE" id="PS50006">
    <property type="entry name" value="FHA_DOMAIN"/>
    <property type="match status" value="1"/>
</dbReference>